<reference evidence="1" key="1">
    <citation type="submission" date="2023-07" db="EMBL/GenBank/DDBJ databases">
        <authorList>
            <person name="Pelsma A.J. K."/>
        </authorList>
    </citation>
    <scope>NUCLEOTIDE SEQUENCE</scope>
</reference>
<name>A0AA48M7R8_9ZZZZ</name>
<sequence length="215" mass="23728">MFERYPIHNLIETRRASLVIGRGELARRCGFRNISKGLRRIENVCNGDLVSPGAKGVIVSLPAALELEACEVEKAVKETGDIITRARAEEEAKREAAWRASFKPAAYLLGTQTKPSSITIYGFGGGAERWLRIPLDLSQPPVTYATQALTVVRRTPEVPFFGATVGFVVKYTPDRAVEFDTDGRPVASFEKAYRPGEVEIFIGKQKLPTDWLSSA</sequence>
<gene>
    <name evidence="1" type="ORF">AMST5_04227</name>
</gene>
<dbReference type="EMBL" id="OY288114">
    <property type="protein sequence ID" value="CAJ0892518.1"/>
    <property type="molecule type" value="Genomic_DNA"/>
</dbReference>
<proteinExistence type="predicted"/>
<protein>
    <submittedName>
        <fullName evidence="1">Uncharacterized protein</fullName>
    </submittedName>
</protein>
<accession>A0AA48M7R8</accession>
<dbReference type="AlphaFoldDB" id="A0AA48M7R8"/>
<organism evidence="1">
    <name type="scientific">freshwater sediment metagenome</name>
    <dbReference type="NCBI Taxonomy" id="556182"/>
    <lineage>
        <taxon>unclassified sequences</taxon>
        <taxon>metagenomes</taxon>
        <taxon>ecological metagenomes</taxon>
    </lineage>
</organism>
<evidence type="ECO:0000313" key="1">
    <source>
        <dbReference type="EMBL" id="CAJ0892518.1"/>
    </source>
</evidence>